<feature type="compositionally biased region" description="Polar residues" evidence="11">
    <location>
        <begin position="32"/>
        <end position="47"/>
    </location>
</feature>
<dbReference type="Pfam" id="PF00933">
    <property type="entry name" value="Glyco_hydro_3"/>
    <property type="match status" value="1"/>
</dbReference>
<dbReference type="FunFam" id="2.60.40.10:FF:000495">
    <property type="entry name" value="Periplasmic beta-glucosidase"/>
    <property type="match status" value="1"/>
</dbReference>
<dbReference type="InterPro" id="IPR013783">
    <property type="entry name" value="Ig-like_fold"/>
</dbReference>
<evidence type="ECO:0000256" key="8">
    <source>
        <dbReference type="ARBA" id="ARBA00023295"/>
    </source>
</evidence>
<comment type="subcellular location">
    <subcellularLocation>
        <location evidence="2">Periplasm</location>
    </subcellularLocation>
</comment>
<evidence type="ECO:0000256" key="5">
    <source>
        <dbReference type="ARBA" id="ARBA00022729"/>
    </source>
</evidence>
<dbReference type="PROSITE" id="PS00775">
    <property type="entry name" value="GLYCOSYL_HYDROL_F3"/>
    <property type="match status" value="1"/>
</dbReference>
<dbReference type="InterPro" id="IPR001764">
    <property type="entry name" value="Glyco_hydro_3_N"/>
</dbReference>
<comment type="catalytic activity">
    <reaction evidence="1">
        <text>Hydrolysis of terminal, non-reducing beta-D-glucosyl residues with release of beta-D-glucose.</text>
        <dbReference type="EC" id="3.2.1.21"/>
    </reaction>
</comment>
<dbReference type="PROSITE" id="PS51257">
    <property type="entry name" value="PROKAR_LIPOPROTEIN"/>
    <property type="match status" value="1"/>
</dbReference>
<sequence length="782" mass="87007">MKEKNILTPPLSVLLLSLALLIAACGTTDTDQLQAQDETQQNETVTDSGEEARPGRSSDSPVRFTELRHPEKVDSVLSLMTMEEKVGQLNLLSSGFAETGPVLSDEYRDMIYESKLGGVFNAHTVEHTRELQRIAVEETRLGIPLLFAFDVIHGHRTIFPVPLGESATWDPELIKKASRVAAKEASAAGLHWTFTPMIDVSPDPRWGRIVESQGEDPLLNKLFGVARIEGFQGDDLSDVHTIMATAKHFAAYGEPNAGRDYHTVDISERRLREVHLPPFKAAVEADIRTFMTAFNEYDGVPATGSDFLFNQILRDEWGFDGFVVTDYTAIMEMMPHGYARDEAHAAELSINANVDMDMMSQIFLNELPGLVEEGVVHEEQVDMAVARILDMKFELGLFDDPYRYSDYDREAETIMRDDFLELALEVAQKSIVLLKNDDDLLPLAKDHDHVAVIGPLGDNQYDLLGSWSAAGEYPDNVTLLKGIEDMVSENTRVSFAEGAELDLEGDSRDGFDEALELARKADVVIMALGEGRHMSGEAASRTSMDLPGMQQELLEEIHATGTPVVMVLMAGRPLDIRWADEHIPSIVNAWYLGTRSGDAIASVLFGDHNPGGKLTFSWPHSVGQIPNYYYAKNTGRPKDPDERYTSKYIDAPNAPLYPFGYGISYTDYDYDNLQLSTDEIDDQGSLTVTVDVTNTGDVAGDEVVQLYTRKMVASVTQPIRQLRDFEKISLEPGETQTVTFDLQAEQLYYLDQQLDPVLEPGTVRVFVGPNVEETLEAEFEVR</sequence>
<protein>
    <recommendedName>
        <fullName evidence="9">Periplasmic beta-glucosidase</fullName>
        <ecNumber evidence="4">3.2.1.21</ecNumber>
    </recommendedName>
</protein>
<evidence type="ECO:0000256" key="11">
    <source>
        <dbReference type="SAM" id="MobiDB-lite"/>
    </source>
</evidence>
<feature type="region of interest" description="Disordered" evidence="11">
    <location>
        <begin position="32"/>
        <end position="62"/>
    </location>
</feature>
<dbReference type="InterPro" id="IPR002772">
    <property type="entry name" value="Glyco_hydro_3_C"/>
</dbReference>
<name>A0A8J7RIB1_9BACT</name>
<keyword evidence="5 12" id="KW-0732">Signal</keyword>
<dbReference type="InterPro" id="IPR036962">
    <property type="entry name" value="Glyco_hydro_3_N_sf"/>
</dbReference>
<evidence type="ECO:0000259" key="13">
    <source>
        <dbReference type="SMART" id="SM01217"/>
    </source>
</evidence>
<dbReference type="InterPro" id="IPR026891">
    <property type="entry name" value="Fn3-like"/>
</dbReference>
<proteinExistence type="inferred from homology"/>
<dbReference type="GO" id="GO:0008422">
    <property type="term" value="F:beta-glucosidase activity"/>
    <property type="evidence" value="ECO:0007669"/>
    <property type="project" value="UniProtKB-EC"/>
</dbReference>
<accession>A0A8J7RIB1</accession>
<dbReference type="FunFam" id="3.20.20.300:FF:000005">
    <property type="entry name" value="Periplasmic beta-glucosidase"/>
    <property type="match status" value="1"/>
</dbReference>
<evidence type="ECO:0000313" key="15">
    <source>
        <dbReference type="Proteomes" id="UP000673975"/>
    </source>
</evidence>
<dbReference type="GO" id="GO:0042597">
    <property type="term" value="C:periplasmic space"/>
    <property type="evidence" value="ECO:0007669"/>
    <property type="project" value="UniProtKB-SubCell"/>
</dbReference>
<dbReference type="PANTHER" id="PTHR30620">
    <property type="entry name" value="PERIPLASMIC BETA-GLUCOSIDASE-RELATED"/>
    <property type="match status" value="1"/>
</dbReference>
<comment type="caution">
    <text evidence="14">The sequence shown here is derived from an EMBL/GenBank/DDBJ whole genome shotgun (WGS) entry which is preliminary data.</text>
</comment>
<feature type="domain" description="Fibronectin type III-like" evidence="13">
    <location>
        <begin position="702"/>
        <end position="771"/>
    </location>
</feature>
<dbReference type="Gene3D" id="3.40.50.1700">
    <property type="entry name" value="Glycoside hydrolase family 3 C-terminal domain"/>
    <property type="match status" value="1"/>
</dbReference>
<evidence type="ECO:0000256" key="7">
    <source>
        <dbReference type="ARBA" id="ARBA00022801"/>
    </source>
</evidence>
<evidence type="ECO:0000256" key="3">
    <source>
        <dbReference type="ARBA" id="ARBA00005336"/>
    </source>
</evidence>
<dbReference type="SUPFAM" id="SSF52279">
    <property type="entry name" value="Beta-D-glucan exohydrolase, C-terminal domain"/>
    <property type="match status" value="1"/>
</dbReference>
<dbReference type="InterPro" id="IPR051915">
    <property type="entry name" value="Cellulose_Degrad_GH3"/>
</dbReference>
<keyword evidence="8 10" id="KW-0326">Glycosidase</keyword>
<evidence type="ECO:0000313" key="14">
    <source>
        <dbReference type="EMBL" id="MBP3192310.1"/>
    </source>
</evidence>
<dbReference type="Proteomes" id="UP000673975">
    <property type="component" value="Unassembled WGS sequence"/>
</dbReference>
<evidence type="ECO:0000256" key="12">
    <source>
        <dbReference type="SAM" id="SignalP"/>
    </source>
</evidence>
<dbReference type="RefSeq" id="WP_210511213.1">
    <property type="nucleotide sequence ID" value="NZ_JAFIDN010000004.1"/>
</dbReference>
<dbReference type="Pfam" id="PF14310">
    <property type="entry name" value="Fn3-like"/>
    <property type="match status" value="1"/>
</dbReference>
<gene>
    <name evidence="14" type="primary">bglX</name>
    <name evidence="14" type="ORF">NATSA_06520</name>
</gene>
<dbReference type="AlphaFoldDB" id="A0A8J7RIB1"/>
<reference evidence="14" key="1">
    <citation type="submission" date="2021-02" db="EMBL/GenBank/DDBJ databases">
        <title>Natronogracilivirga saccharolytica gen. nov. sp. nov. a new anaerobic, haloalkiliphilic carbohydrate-fermenting bacterium from soda lake and proposing of Cyclonatronumiaceae fam. nov. in the phylum Balneolaeota.</title>
        <authorList>
            <person name="Zhilina T.N."/>
            <person name="Sorokin D.Y."/>
            <person name="Zavarzina D.G."/>
            <person name="Toshchakov S.V."/>
            <person name="Kublanov I.V."/>
        </authorList>
    </citation>
    <scope>NUCLEOTIDE SEQUENCE</scope>
    <source>
        <strain evidence="14">Z-1702</strain>
    </source>
</reference>
<dbReference type="Pfam" id="PF01915">
    <property type="entry name" value="Glyco_hydro_3_C"/>
    <property type="match status" value="1"/>
</dbReference>
<dbReference type="PANTHER" id="PTHR30620:SF16">
    <property type="entry name" value="LYSOSOMAL BETA GLUCOSIDASE"/>
    <property type="match status" value="1"/>
</dbReference>
<keyword evidence="7 10" id="KW-0378">Hydrolase</keyword>
<dbReference type="PRINTS" id="PR00133">
    <property type="entry name" value="GLHYDRLASE3"/>
</dbReference>
<dbReference type="NCBIfam" id="NF011678">
    <property type="entry name" value="PRK15098.1"/>
    <property type="match status" value="1"/>
</dbReference>
<feature type="signal peptide" evidence="12">
    <location>
        <begin position="1"/>
        <end position="35"/>
    </location>
</feature>
<dbReference type="EC" id="3.2.1.21" evidence="4"/>
<evidence type="ECO:0000256" key="6">
    <source>
        <dbReference type="ARBA" id="ARBA00022764"/>
    </source>
</evidence>
<dbReference type="Gene3D" id="3.20.20.300">
    <property type="entry name" value="Glycoside hydrolase, family 3, N-terminal domain"/>
    <property type="match status" value="1"/>
</dbReference>
<dbReference type="SUPFAM" id="SSF51445">
    <property type="entry name" value="(Trans)glycosidases"/>
    <property type="match status" value="1"/>
</dbReference>
<dbReference type="InterPro" id="IPR017853">
    <property type="entry name" value="GH"/>
</dbReference>
<evidence type="ECO:0000256" key="4">
    <source>
        <dbReference type="ARBA" id="ARBA00012744"/>
    </source>
</evidence>
<comment type="similarity">
    <text evidence="3 10">Belongs to the glycosyl hydrolase 3 family.</text>
</comment>
<dbReference type="GO" id="GO:0009251">
    <property type="term" value="P:glucan catabolic process"/>
    <property type="evidence" value="ECO:0007669"/>
    <property type="project" value="TreeGrafter"/>
</dbReference>
<evidence type="ECO:0000256" key="9">
    <source>
        <dbReference type="ARBA" id="ARBA00067498"/>
    </source>
</evidence>
<dbReference type="FunFam" id="3.40.50.1700:FF:000004">
    <property type="entry name" value="Periplasmic beta-glucosidase"/>
    <property type="match status" value="1"/>
</dbReference>
<dbReference type="Gene3D" id="2.60.40.10">
    <property type="entry name" value="Immunoglobulins"/>
    <property type="match status" value="1"/>
</dbReference>
<evidence type="ECO:0000256" key="1">
    <source>
        <dbReference type="ARBA" id="ARBA00000448"/>
    </source>
</evidence>
<evidence type="ECO:0000256" key="2">
    <source>
        <dbReference type="ARBA" id="ARBA00004418"/>
    </source>
</evidence>
<feature type="chain" id="PRO_5035321014" description="Periplasmic beta-glucosidase" evidence="12">
    <location>
        <begin position="36"/>
        <end position="782"/>
    </location>
</feature>
<dbReference type="SMART" id="SM01217">
    <property type="entry name" value="Fn3_like"/>
    <property type="match status" value="1"/>
</dbReference>
<organism evidence="14 15">
    <name type="scientific">Natronogracilivirga saccharolytica</name>
    <dbReference type="NCBI Taxonomy" id="2812953"/>
    <lineage>
        <taxon>Bacteria</taxon>
        <taxon>Pseudomonadati</taxon>
        <taxon>Balneolota</taxon>
        <taxon>Balneolia</taxon>
        <taxon>Balneolales</taxon>
        <taxon>Cyclonatronaceae</taxon>
        <taxon>Natronogracilivirga</taxon>
    </lineage>
</organism>
<keyword evidence="15" id="KW-1185">Reference proteome</keyword>
<dbReference type="EMBL" id="JAFIDN010000004">
    <property type="protein sequence ID" value="MBP3192310.1"/>
    <property type="molecule type" value="Genomic_DNA"/>
</dbReference>
<evidence type="ECO:0000256" key="10">
    <source>
        <dbReference type="RuleBase" id="RU361161"/>
    </source>
</evidence>
<dbReference type="InterPro" id="IPR019800">
    <property type="entry name" value="Glyco_hydro_3_AS"/>
</dbReference>
<keyword evidence="6" id="KW-0574">Periplasm</keyword>
<dbReference type="InterPro" id="IPR036881">
    <property type="entry name" value="Glyco_hydro_3_C_sf"/>
</dbReference>